<evidence type="ECO:0000313" key="1">
    <source>
        <dbReference type="EMBL" id="KAJ7047100.1"/>
    </source>
</evidence>
<evidence type="ECO:0000313" key="2">
    <source>
        <dbReference type="Proteomes" id="UP001218188"/>
    </source>
</evidence>
<proteinExistence type="predicted"/>
<dbReference type="AlphaFoldDB" id="A0AAD6TKQ5"/>
<name>A0AAD6TKQ5_9AGAR</name>
<organism evidence="1 2">
    <name type="scientific">Mycena alexandri</name>
    <dbReference type="NCBI Taxonomy" id="1745969"/>
    <lineage>
        <taxon>Eukaryota</taxon>
        <taxon>Fungi</taxon>
        <taxon>Dikarya</taxon>
        <taxon>Basidiomycota</taxon>
        <taxon>Agaricomycotina</taxon>
        <taxon>Agaricomycetes</taxon>
        <taxon>Agaricomycetidae</taxon>
        <taxon>Agaricales</taxon>
        <taxon>Marasmiineae</taxon>
        <taxon>Mycenaceae</taxon>
        <taxon>Mycena</taxon>
    </lineage>
</organism>
<keyword evidence="2" id="KW-1185">Reference proteome</keyword>
<dbReference type="EMBL" id="JARJCM010000002">
    <property type="protein sequence ID" value="KAJ7047100.1"/>
    <property type="molecule type" value="Genomic_DNA"/>
</dbReference>
<protein>
    <submittedName>
        <fullName evidence="1">Uncharacterized protein</fullName>
    </submittedName>
</protein>
<sequence length="316" mass="34681">MDNYDTKEAGMLIGKWVEEMKTKLIDDYTIAAANAAADTVTVSEAGIPKAHKVLLKGKDGRREAVFTVIGVIINKAFPPVNSATVPRHRAQFAAQEITVSGLGDATFGQSIKNLDDVSYKLSVQFPEGSVDNWAATTGDHGEMLTATCRYFTMGNNIPAEAKVPFGSNVDPQKVLEKLTSVSCSHCEDNDVDYLEWKDEKLIRKNPVGFRVGDIVQVGISLCAFKASKTGNTPRYMCKLVLRSVTLLDVSMTRRAQASRLEAEKKNPNQAFNARAFKRTRAQIESDSEGEELPSARQKMGKLTIEDVIMDGRKSAQ</sequence>
<gene>
    <name evidence="1" type="ORF">C8F04DRAFT_1248129</name>
</gene>
<comment type="caution">
    <text evidence="1">The sequence shown here is derived from an EMBL/GenBank/DDBJ whole genome shotgun (WGS) entry which is preliminary data.</text>
</comment>
<reference evidence="1" key="1">
    <citation type="submission" date="2023-03" db="EMBL/GenBank/DDBJ databases">
        <title>Massive genome expansion in bonnet fungi (Mycena s.s.) driven by repeated elements and novel gene families across ecological guilds.</title>
        <authorList>
            <consortium name="Lawrence Berkeley National Laboratory"/>
            <person name="Harder C.B."/>
            <person name="Miyauchi S."/>
            <person name="Viragh M."/>
            <person name="Kuo A."/>
            <person name="Thoen E."/>
            <person name="Andreopoulos B."/>
            <person name="Lu D."/>
            <person name="Skrede I."/>
            <person name="Drula E."/>
            <person name="Henrissat B."/>
            <person name="Morin E."/>
            <person name="Kohler A."/>
            <person name="Barry K."/>
            <person name="LaButti K."/>
            <person name="Morin E."/>
            <person name="Salamov A."/>
            <person name="Lipzen A."/>
            <person name="Mereny Z."/>
            <person name="Hegedus B."/>
            <person name="Baldrian P."/>
            <person name="Stursova M."/>
            <person name="Weitz H."/>
            <person name="Taylor A."/>
            <person name="Grigoriev I.V."/>
            <person name="Nagy L.G."/>
            <person name="Martin F."/>
            <person name="Kauserud H."/>
        </authorList>
    </citation>
    <scope>NUCLEOTIDE SEQUENCE</scope>
    <source>
        <strain evidence="1">CBHHK200</strain>
    </source>
</reference>
<accession>A0AAD6TKQ5</accession>
<dbReference type="Proteomes" id="UP001218188">
    <property type="component" value="Unassembled WGS sequence"/>
</dbReference>